<dbReference type="SUPFAM" id="SSF103481">
    <property type="entry name" value="Multidrug resistance efflux transporter EmrE"/>
    <property type="match status" value="2"/>
</dbReference>
<evidence type="ECO:0000256" key="1">
    <source>
        <dbReference type="ARBA" id="ARBA00004141"/>
    </source>
</evidence>
<feature type="transmembrane region" description="Helical" evidence="6">
    <location>
        <begin position="98"/>
        <end position="119"/>
    </location>
</feature>
<dbReference type="EMBL" id="AP019736">
    <property type="protein sequence ID" value="BBL06945.1"/>
    <property type="molecule type" value="Genomic_DNA"/>
</dbReference>
<evidence type="ECO:0000313" key="9">
    <source>
        <dbReference type="Proteomes" id="UP000319374"/>
    </source>
</evidence>
<feature type="transmembrane region" description="Helical" evidence="6">
    <location>
        <begin position="71"/>
        <end position="92"/>
    </location>
</feature>
<dbReference type="RefSeq" id="WP_141428848.1">
    <property type="nucleotide sequence ID" value="NZ_AP019736.1"/>
</dbReference>
<accession>A0A4Y1X1N7</accession>
<name>A0A4Y1X1N7_9BACT</name>
<keyword evidence="5 6" id="KW-0472">Membrane</keyword>
<gene>
    <name evidence="8" type="ORF">A5CPEGH6_15830</name>
</gene>
<feature type="transmembrane region" description="Helical" evidence="6">
    <location>
        <begin position="126"/>
        <end position="143"/>
    </location>
</feature>
<dbReference type="GeneID" id="98673564"/>
<dbReference type="KEGG" id="ada:A5CPEGH6_15830"/>
<evidence type="ECO:0000256" key="6">
    <source>
        <dbReference type="SAM" id="Phobius"/>
    </source>
</evidence>
<keyword evidence="3 6" id="KW-0812">Transmembrane</keyword>
<evidence type="ECO:0000256" key="3">
    <source>
        <dbReference type="ARBA" id="ARBA00022692"/>
    </source>
</evidence>
<keyword evidence="9" id="KW-1185">Reference proteome</keyword>
<organism evidence="8 9">
    <name type="scientific">Alistipes dispar</name>
    <dbReference type="NCBI Taxonomy" id="2585119"/>
    <lineage>
        <taxon>Bacteria</taxon>
        <taxon>Pseudomonadati</taxon>
        <taxon>Bacteroidota</taxon>
        <taxon>Bacteroidia</taxon>
        <taxon>Bacteroidales</taxon>
        <taxon>Rikenellaceae</taxon>
        <taxon>Alistipes</taxon>
    </lineage>
</organism>
<dbReference type="OrthoDB" id="7541381at2"/>
<evidence type="ECO:0000256" key="4">
    <source>
        <dbReference type="ARBA" id="ARBA00022989"/>
    </source>
</evidence>
<dbReference type="InterPro" id="IPR000620">
    <property type="entry name" value="EamA_dom"/>
</dbReference>
<comment type="subcellular location">
    <subcellularLocation>
        <location evidence="1">Membrane</location>
        <topology evidence="1">Multi-pass membrane protein</topology>
    </subcellularLocation>
</comment>
<feature type="transmembrane region" description="Helical" evidence="6">
    <location>
        <begin position="187"/>
        <end position="206"/>
    </location>
</feature>
<dbReference type="InterPro" id="IPR037185">
    <property type="entry name" value="EmrE-like"/>
</dbReference>
<protein>
    <submittedName>
        <fullName evidence="8">Membrane protein</fullName>
    </submittedName>
</protein>
<dbReference type="AlphaFoldDB" id="A0A4Y1X1N7"/>
<comment type="similarity">
    <text evidence="2">Belongs to the EamA transporter family.</text>
</comment>
<evidence type="ECO:0000256" key="5">
    <source>
        <dbReference type="ARBA" id="ARBA00023136"/>
    </source>
</evidence>
<dbReference type="Gene3D" id="1.10.3730.20">
    <property type="match status" value="1"/>
</dbReference>
<feature type="transmembrane region" description="Helical" evidence="6">
    <location>
        <begin position="246"/>
        <end position="267"/>
    </location>
</feature>
<dbReference type="GO" id="GO:0016020">
    <property type="term" value="C:membrane"/>
    <property type="evidence" value="ECO:0007669"/>
    <property type="project" value="UniProtKB-SubCell"/>
</dbReference>
<evidence type="ECO:0000313" key="8">
    <source>
        <dbReference type="EMBL" id="BBL06945.1"/>
    </source>
</evidence>
<proteinExistence type="inferred from homology"/>
<dbReference type="Proteomes" id="UP000319374">
    <property type="component" value="Chromosome"/>
</dbReference>
<dbReference type="InterPro" id="IPR050638">
    <property type="entry name" value="AA-Vitamin_Transporters"/>
</dbReference>
<dbReference type="PANTHER" id="PTHR32322:SF2">
    <property type="entry name" value="EAMA DOMAIN-CONTAINING PROTEIN"/>
    <property type="match status" value="1"/>
</dbReference>
<feature type="domain" description="EamA" evidence="7">
    <location>
        <begin position="9"/>
        <end position="142"/>
    </location>
</feature>
<dbReference type="Pfam" id="PF00892">
    <property type="entry name" value="EamA"/>
    <property type="match status" value="2"/>
</dbReference>
<reference evidence="9" key="1">
    <citation type="submission" date="2019-06" db="EMBL/GenBank/DDBJ databases">
        <title>Alistipes onderdonkii subsp. vulgaris subsp. nov., Alistipes dispar sp. nov. and Alistipes communis sp. nov., isolated from human faeces, and creation of Alistipes onderdonkii subsp. onderdonkii subsp. nov.</title>
        <authorList>
            <person name="Sakamoto M."/>
            <person name="Ikeyama N."/>
            <person name="Ogata Y."/>
            <person name="Suda W."/>
            <person name="Iino T."/>
            <person name="Hattori M."/>
            <person name="Ohkuma M."/>
        </authorList>
    </citation>
    <scope>NUCLEOTIDE SEQUENCE [LARGE SCALE GENOMIC DNA]</scope>
    <source>
        <strain evidence="9">5CPEGH6</strain>
    </source>
</reference>
<feature type="transmembrane region" description="Helical" evidence="6">
    <location>
        <begin position="218"/>
        <end position="239"/>
    </location>
</feature>
<evidence type="ECO:0000259" key="7">
    <source>
        <dbReference type="Pfam" id="PF00892"/>
    </source>
</evidence>
<feature type="transmembrane region" description="Helical" evidence="6">
    <location>
        <begin position="155"/>
        <end position="175"/>
    </location>
</feature>
<sequence length="294" mass="31537">MKDWIGKHRWLFFGLVTMLTWGVWGELSELIERAGFPSGHVYVVWAFSMVPCAAAALRIARWRLDRSPRALLLGLSAGLLGAGGQLVLFEALRFGPAYIVFPFVSMSPVVTIALSLALLHERASRIQIFGIVVALAAIFFLSWQEGAHDGTAEGGLWPVLAVVVFVAWGVQGYVMKFANASMSAESIFFYMALTGLMLVPVALRMAGPQSGRIGAGLWIGGFLTQLLNAVGALTLVYAYRYGKAIIISPMQGLAPLITMVLSLVIFAVVPGPMLTVGLVLAVVALVALSVERDG</sequence>
<feature type="domain" description="EamA" evidence="7">
    <location>
        <begin position="157"/>
        <end position="289"/>
    </location>
</feature>
<dbReference type="PANTHER" id="PTHR32322">
    <property type="entry name" value="INNER MEMBRANE TRANSPORTER"/>
    <property type="match status" value="1"/>
</dbReference>
<evidence type="ECO:0000256" key="2">
    <source>
        <dbReference type="ARBA" id="ARBA00007362"/>
    </source>
</evidence>
<keyword evidence="4 6" id="KW-1133">Transmembrane helix</keyword>
<feature type="transmembrane region" description="Helical" evidence="6">
    <location>
        <begin position="273"/>
        <end position="290"/>
    </location>
</feature>
<feature type="transmembrane region" description="Helical" evidence="6">
    <location>
        <begin position="41"/>
        <end position="59"/>
    </location>
</feature>